<dbReference type="GO" id="GO:0004180">
    <property type="term" value="F:carboxypeptidase activity"/>
    <property type="evidence" value="ECO:0007669"/>
    <property type="project" value="UniProtKB-KW"/>
</dbReference>
<dbReference type="GO" id="GO:0005783">
    <property type="term" value="C:endoplasmic reticulum"/>
    <property type="evidence" value="ECO:0007669"/>
    <property type="project" value="UniProtKB-SubCell"/>
</dbReference>
<evidence type="ECO:0000256" key="12">
    <source>
        <dbReference type="ARBA" id="ARBA00022833"/>
    </source>
</evidence>
<evidence type="ECO:0000256" key="17">
    <source>
        <dbReference type="ARBA" id="ARBA00023228"/>
    </source>
</evidence>
<evidence type="ECO:0000256" key="13">
    <source>
        <dbReference type="ARBA" id="ARBA00023034"/>
    </source>
</evidence>
<dbReference type="InterPro" id="IPR007484">
    <property type="entry name" value="Peptidase_M28"/>
</dbReference>
<keyword evidence="7 19" id="KW-0645">Protease</keyword>
<evidence type="ECO:0000256" key="7">
    <source>
        <dbReference type="ARBA" id="ARBA00022670"/>
    </source>
</evidence>
<dbReference type="PANTHER" id="PTHR12053:SF3">
    <property type="entry name" value="CARBOXYPEPTIDASE Q"/>
    <property type="match status" value="1"/>
</dbReference>
<organism evidence="21 22">
    <name type="scientific">Smittium angustum</name>
    <dbReference type="NCBI Taxonomy" id="133377"/>
    <lineage>
        <taxon>Eukaryota</taxon>
        <taxon>Fungi</taxon>
        <taxon>Fungi incertae sedis</taxon>
        <taxon>Zoopagomycota</taxon>
        <taxon>Kickxellomycotina</taxon>
        <taxon>Harpellomycetes</taxon>
        <taxon>Harpellales</taxon>
        <taxon>Legeriomycetaceae</taxon>
        <taxon>Smittium</taxon>
    </lineage>
</organism>
<evidence type="ECO:0000256" key="9">
    <source>
        <dbReference type="ARBA" id="ARBA00022729"/>
    </source>
</evidence>
<keyword evidence="14" id="KW-0482">Metalloprotease</keyword>
<dbReference type="EC" id="3.4.-.-" evidence="19"/>
<sequence length="485" mass="53485">MKYFKASLSVFGLLSIANVSAVEYGRALKTDTVEAINEILKMSKNINDTSVWDSLAEMTDLYGHRMTGHEQYDRSVDWVMRDAKRCKNLVATTEPATVNVWKRNTESVTLYIPTRSPPQVNLPMLGLGQSMGTGPNGIEADVIPVKTFEDLEALGNKTVAGKFVLFCEDFVSYGHNAKYRFSGAQTAEKYGAVGVLVQSITGYSLVTPHTGVMDPAGIPGAAISIEDSKLIQRMYTRYMAAKADPTIPNAKEFVMPRVKLVMNAEHFENAKVSSNIIIDLKGSEKPDEIVLISGHFDSWDVGVGAMDDGGGAFSSYGALKMIANLPRPPKRTVRVVMWNNEETLGRGADAYTEAHKNEIDKHVFAMESDIGNFEPWGMFVMAKNETVDRLASYGKMFLTEFGGNIEKVGDSPDADITPLCALGVPCGGFEPRDKYTQQSPLEVTGYEGYFRFHHTDADRMEVLDRGQLRRNSAAMAVWAYLLADE</sequence>
<accession>A0A2U1J053</accession>
<evidence type="ECO:0000256" key="6">
    <source>
        <dbReference type="ARBA" id="ARBA00022645"/>
    </source>
</evidence>
<dbReference type="GO" id="GO:0005794">
    <property type="term" value="C:Golgi apparatus"/>
    <property type="evidence" value="ECO:0007669"/>
    <property type="project" value="UniProtKB-SubCell"/>
</dbReference>
<gene>
    <name evidence="21" type="ORF">BB558_005571</name>
</gene>
<dbReference type="SUPFAM" id="SSF53187">
    <property type="entry name" value="Zn-dependent exopeptidases"/>
    <property type="match status" value="1"/>
</dbReference>
<evidence type="ECO:0000256" key="16">
    <source>
        <dbReference type="ARBA" id="ARBA00023180"/>
    </source>
</evidence>
<keyword evidence="15" id="KW-0865">Zymogen</keyword>
<evidence type="ECO:0000256" key="11">
    <source>
        <dbReference type="ARBA" id="ARBA00022824"/>
    </source>
</evidence>
<dbReference type="GO" id="GO:0070573">
    <property type="term" value="F:metallodipeptidase activity"/>
    <property type="evidence" value="ECO:0007669"/>
    <property type="project" value="InterPro"/>
</dbReference>
<dbReference type="EMBL" id="MBFU01000551">
    <property type="protein sequence ID" value="PVZ98428.1"/>
    <property type="molecule type" value="Genomic_DNA"/>
</dbReference>
<evidence type="ECO:0000256" key="5">
    <source>
        <dbReference type="ARBA" id="ARBA00022525"/>
    </source>
</evidence>
<evidence type="ECO:0000256" key="19">
    <source>
        <dbReference type="RuleBase" id="RU361240"/>
    </source>
</evidence>
<dbReference type="GO" id="GO:0005615">
    <property type="term" value="C:extracellular space"/>
    <property type="evidence" value="ECO:0007669"/>
    <property type="project" value="TreeGrafter"/>
</dbReference>
<evidence type="ECO:0000313" key="22">
    <source>
        <dbReference type="Proteomes" id="UP000245591"/>
    </source>
</evidence>
<keyword evidence="13" id="KW-0333">Golgi apparatus</keyword>
<dbReference type="PANTHER" id="PTHR12053">
    <property type="entry name" value="PROTEASE FAMILY M28 PLASMA GLUTAMATE CARBOXYPEPTIDASE-RELATED"/>
    <property type="match status" value="1"/>
</dbReference>
<feature type="signal peptide" evidence="19">
    <location>
        <begin position="1"/>
        <end position="21"/>
    </location>
</feature>
<evidence type="ECO:0000256" key="1">
    <source>
        <dbReference type="ARBA" id="ARBA00004240"/>
    </source>
</evidence>
<comment type="similarity">
    <text evidence="19">Belongs to the peptidase M28 family.</text>
</comment>
<dbReference type="AlphaFoldDB" id="A0A2U1J053"/>
<dbReference type="Pfam" id="PF04389">
    <property type="entry name" value="Peptidase_M28"/>
    <property type="match status" value="1"/>
</dbReference>
<comment type="subunit">
    <text evidence="18">Homodimer. The monomeric form is inactive while the homodimer is active.</text>
</comment>
<keyword evidence="16" id="KW-0325">Glycoprotein</keyword>
<keyword evidence="11" id="KW-0256">Endoplasmic reticulum</keyword>
<evidence type="ECO:0000256" key="15">
    <source>
        <dbReference type="ARBA" id="ARBA00023145"/>
    </source>
</evidence>
<keyword evidence="22" id="KW-1185">Reference proteome</keyword>
<evidence type="ECO:0000256" key="3">
    <source>
        <dbReference type="ARBA" id="ARBA00004555"/>
    </source>
</evidence>
<evidence type="ECO:0000256" key="10">
    <source>
        <dbReference type="ARBA" id="ARBA00022801"/>
    </source>
</evidence>
<evidence type="ECO:0000256" key="4">
    <source>
        <dbReference type="ARBA" id="ARBA00004613"/>
    </source>
</evidence>
<keyword evidence="5" id="KW-0964">Secreted</keyword>
<keyword evidence="9 19" id="KW-0732">Signal</keyword>
<dbReference type="Gene3D" id="3.40.630.10">
    <property type="entry name" value="Zn peptidases"/>
    <property type="match status" value="1"/>
</dbReference>
<keyword evidence="10 19" id="KW-0378">Hydrolase</keyword>
<comment type="subcellular location">
    <subcellularLocation>
        <location evidence="1">Endoplasmic reticulum</location>
    </subcellularLocation>
    <subcellularLocation>
        <location evidence="3">Golgi apparatus</location>
    </subcellularLocation>
    <subcellularLocation>
        <location evidence="2">Lysosome</location>
    </subcellularLocation>
    <subcellularLocation>
        <location evidence="4">Secreted</location>
    </subcellularLocation>
</comment>
<proteinExistence type="inferred from homology"/>
<evidence type="ECO:0000313" key="21">
    <source>
        <dbReference type="EMBL" id="PVZ98428.1"/>
    </source>
</evidence>
<reference evidence="21 22" key="1">
    <citation type="journal article" date="2018" name="MBio">
        <title>Comparative Genomics Reveals the Core Gene Toolbox for the Fungus-Insect Symbiosis.</title>
        <authorList>
            <person name="Wang Y."/>
            <person name="Stata M."/>
            <person name="Wang W."/>
            <person name="Stajich J.E."/>
            <person name="White M.M."/>
            <person name="Moncalvo J.M."/>
        </authorList>
    </citation>
    <scope>NUCLEOTIDE SEQUENCE [LARGE SCALE GENOMIC DNA]</scope>
    <source>
        <strain evidence="21 22">AUS-126-30</strain>
    </source>
</reference>
<evidence type="ECO:0000256" key="14">
    <source>
        <dbReference type="ARBA" id="ARBA00023049"/>
    </source>
</evidence>
<name>A0A2U1J053_SMIAN</name>
<evidence type="ECO:0000256" key="18">
    <source>
        <dbReference type="ARBA" id="ARBA00025833"/>
    </source>
</evidence>
<feature type="domain" description="Peptidase M28" evidence="20">
    <location>
        <begin position="275"/>
        <end position="477"/>
    </location>
</feature>
<dbReference type="GO" id="GO:0043171">
    <property type="term" value="P:peptide catabolic process"/>
    <property type="evidence" value="ECO:0007669"/>
    <property type="project" value="TreeGrafter"/>
</dbReference>
<keyword evidence="17" id="KW-0458">Lysosome</keyword>
<evidence type="ECO:0000259" key="20">
    <source>
        <dbReference type="Pfam" id="PF04389"/>
    </source>
</evidence>
<feature type="chain" id="PRO_5015372525" description="Peptide hydrolase" evidence="19">
    <location>
        <begin position="22"/>
        <end position="485"/>
    </location>
</feature>
<dbReference type="GO" id="GO:0046872">
    <property type="term" value="F:metal ion binding"/>
    <property type="evidence" value="ECO:0007669"/>
    <property type="project" value="UniProtKB-KW"/>
</dbReference>
<keyword evidence="8 19" id="KW-0479">Metal-binding</keyword>
<protein>
    <recommendedName>
        <fullName evidence="19">Peptide hydrolase</fullName>
        <ecNumber evidence="19">3.4.-.-</ecNumber>
    </recommendedName>
</protein>
<evidence type="ECO:0000256" key="8">
    <source>
        <dbReference type="ARBA" id="ARBA00022723"/>
    </source>
</evidence>
<keyword evidence="12 19" id="KW-0862">Zinc</keyword>
<dbReference type="InterPro" id="IPR039866">
    <property type="entry name" value="CPQ"/>
</dbReference>
<comment type="caution">
    <text evidence="21">The sequence shown here is derived from an EMBL/GenBank/DDBJ whole genome shotgun (WGS) entry which is preliminary data.</text>
</comment>
<dbReference type="GO" id="GO:0006508">
    <property type="term" value="P:proteolysis"/>
    <property type="evidence" value="ECO:0007669"/>
    <property type="project" value="UniProtKB-KW"/>
</dbReference>
<evidence type="ECO:0000256" key="2">
    <source>
        <dbReference type="ARBA" id="ARBA00004371"/>
    </source>
</evidence>
<keyword evidence="6" id="KW-0121">Carboxypeptidase</keyword>
<dbReference type="Gene3D" id="3.50.30.30">
    <property type="match status" value="1"/>
</dbReference>
<dbReference type="Proteomes" id="UP000245591">
    <property type="component" value="Unassembled WGS sequence"/>
</dbReference>